<evidence type="ECO:0000259" key="12">
    <source>
        <dbReference type="PROSITE" id="PS51198"/>
    </source>
</evidence>
<dbReference type="CDD" id="cd17932">
    <property type="entry name" value="DEXQc_UvrD"/>
    <property type="match status" value="1"/>
</dbReference>
<feature type="domain" description="UvrD-like helicase C-terminal" evidence="13">
    <location>
        <begin position="293"/>
        <end position="546"/>
    </location>
</feature>
<dbReference type="SUPFAM" id="SSF52540">
    <property type="entry name" value="P-loop containing nucleoside triphosphate hydrolases"/>
    <property type="match status" value="1"/>
</dbReference>
<keyword evidence="6" id="KW-0413">Isomerase</keyword>
<dbReference type="Proteomes" id="UP000482487">
    <property type="component" value="Unassembled WGS sequence"/>
</dbReference>
<dbReference type="PROSITE" id="PS51198">
    <property type="entry name" value="UVRD_HELICASE_ATP_BIND"/>
    <property type="match status" value="1"/>
</dbReference>
<evidence type="ECO:0000313" key="15">
    <source>
        <dbReference type="Proteomes" id="UP000482487"/>
    </source>
</evidence>
<evidence type="ECO:0000256" key="11">
    <source>
        <dbReference type="SAM" id="MobiDB-lite"/>
    </source>
</evidence>
<dbReference type="Gene3D" id="1.10.486.10">
    <property type="entry name" value="PCRA, domain 4"/>
    <property type="match status" value="1"/>
</dbReference>
<evidence type="ECO:0000256" key="9">
    <source>
        <dbReference type="ARBA" id="ARBA00048988"/>
    </source>
</evidence>
<dbReference type="InterPro" id="IPR014016">
    <property type="entry name" value="UvrD-like_ATP-bd"/>
</dbReference>
<dbReference type="RefSeq" id="WP_160957695.1">
    <property type="nucleotide sequence ID" value="NZ_WVUD01000001.1"/>
</dbReference>
<name>A0A7C9MYH2_9BACT</name>
<dbReference type="AlphaFoldDB" id="A0A7C9MYH2"/>
<organism evidence="14 15">
    <name type="scientific">Solidesulfovibrio aerotolerans</name>
    <dbReference type="NCBI Taxonomy" id="295255"/>
    <lineage>
        <taxon>Bacteria</taxon>
        <taxon>Pseudomonadati</taxon>
        <taxon>Thermodesulfobacteriota</taxon>
        <taxon>Desulfovibrionia</taxon>
        <taxon>Desulfovibrionales</taxon>
        <taxon>Desulfovibrionaceae</taxon>
        <taxon>Solidesulfovibrio</taxon>
    </lineage>
</organism>
<evidence type="ECO:0000256" key="2">
    <source>
        <dbReference type="ARBA" id="ARBA00022741"/>
    </source>
</evidence>
<sequence>MDFERELNSAQHQAVVTTEGPVLVIAGAGSGKTRTIVYRLAHLVARGVEPASILLLTFTRKASQEMLTRAGLLLALGSQGISGVAGGTFHAFAFATLRRYHEAAGFPTGFTCLDSSDCEDILGQCKTKLGLGKGDRSFPRRSAILGMLSKSRNKELDVGDIISREAFHLLPYAEGIDSLGQAYTTFKTQHNLLDYDDLLFSLERMLTESPELAEHLRQRHRYIMVDEYQDTNKVQARLTRLLAPASGNVMAVGDDAQSIYAFRGASVENILDFPTYFPGTTLIKLERNYRSTQPILNLTNAILDGAARKFDKRLYTTREDGPTPECMRPFSDLTQAAMAAAKVRELTATYPLHEIAVLFRAGYQSYPLEVELGKLGIPFQKYGGQKFSEAAHIKDVLSYLRLARNTADFPAWSRVLAFVPGIGPKTATKIFEAIRAGDRAVLGKLAAKTAEFKALIEFLDALRALPPHPAELLSKVIEAYAPLLAEKYPEDYPRRQAGLEQLEQIAASYADLDAFLADLVLENPDQDHKKAREDHLVLSTVHSAKGLEWSAVLLIDLVDERFPSRHALSRADDLEEERRLLYVACTRAREYLGLFAPETIYQRQGGGCTPAMPSLFLRELPTDVLDERRERLGGNRAASFAACPTPRTGASAGQTSQPPLRQPIRRATSAPLSAKVAAPGTGAGGGSSAGSPATSAAAMGYCQHKIFGRGKIIAILDDGKYRINFPNFGPKVILAAYLKMEDAS</sequence>
<dbReference type="GO" id="GO:0016787">
    <property type="term" value="F:hydrolase activity"/>
    <property type="evidence" value="ECO:0007669"/>
    <property type="project" value="UniProtKB-UniRule"/>
</dbReference>
<evidence type="ECO:0000256" key="6">
    <source>
        <dbReference type="ARBA" id="ARBA00023235"/>
    </source>
</evidence>
<dbReference type="PROSITE" id="PS51217">
    <property type="entry name" value="UVRD_HELICASE_CTER"/>
    <property type="match status" value="1"/>
</dbReference>
<evidence type="ECO:0000256" key="1">
    <source>
        <dbReference type="ARBA" id="ARBA00009922"/>
    </source>
</evidence>
<comment type="similarity">
    <text evidence="1">Belongs to the helicase family. UvrD subfamily.</text>
</comment>
<dbReference type="PANTHER" id="PTHR11070:SF3">
    <property type="entry name" value="DNA 3'-5' HELICASE"/>
    <property type="match status" value="1"/>
</dbReference>
<feature type="region of interest" description="Disordered" evidence="11">
    <location>
        <begin position="667"/>
        <end position="690"/>
    </location>
</feature>
<proteinExistence type="inferred from homology"/>
<evidence type="ECO:0000256" key="8">
    <source>
        <dbReference type="ARBA" id="ARBA00034808"/>
    </source>
</evidence>
<dbReference type="GO" id="GO:0005524">
    <property type="term" value="F:ATP binding"/>
    <property type="evidence" value="ECO:0007669"/>
    <property type="project" value="UniProtKB-UniRule"/>
</dbReference>
<evidence type="ECO:0000256" key="10">
    <source>
        <dbReference type="PROSITE-ProRule" id="PRU00560"/>
    </source>
</evidence>
<evidence type="ECO:0000313" key="14">
    <source>
        <dbReference type="EMBL" id="MYL81557.1"/>
    </source>
</evidence>
<dbReference type="EMBL" id="WVUD01000001">
    <property type="protein sequence ID" value="MYL81557.1"/>
    <property type="molecule type" value="Genomic_DNA"/>
</dbReference>
<accession>A0A7C9MYH2</accession>
<keyword evidence="2 10" id="KW-0547">Nucleotide-binding</keyword>
<comment type="catalytic activity">
    <reaction evidence="7">
        <text>Couples ATP hydrolysis with the unwinding of duplex DNA by translocating in the 3'-5' direction.</text>
        <dbReference type="EC" id="5.6.2.4"/>
    </reaction>
</comment>
<keyword evidence="15" id="KW-1185">Reference proteome</keyword>
<dbReference type="InterPro" id="IPR027417">
    <property type="entry name" value="P-loop_NTPase"/>
</dbReference>
<gene>
    <name evidence="14" type="ORF">GTA51_00185</name>
</gene>
<feature type="domain" description="UvrD-like helicase ATP-binding" evidence="12">
    <location>
        <begin position="5"/>
        <end position="292"/>
    </location>
</feature>
<evidence type="ECO:0000259" key="13">
    <source>
        <dbReference type="PROSITE" id="PS51217"/>
    </source>
</evidence>
<evidence type="ECO:0000256" key="5">
    <source>
        <dbReference type="ARBA" id="ARBA00022840"/>
    </source>
</evidence>
<dbReference type="InterPro" id="IPR000212">
    <property type="entry name" value="DNA_helicase_UvrD/REP"/>
</dbReference>
<dbReference type="GO" id="GO:0003677">
    <property type="term" value="F:DNA binding"/>
    <property type="evidence" value="ECO:0007669"/>
    <property type="project" value="InterPro"/>
</dbReference>
<keyword evidence="4 10" id="KW-0347">Helicase</keyword>
<dbReference type="OrthoDB" id="9810135at2"/>
<dbReference type="InterPro" id="IPR014017">
    <property type="entry name" value="DNA_helicase_UvrD-like_C"/>
</dbReference>
<feature type="region of interest" description="Disordered" evidence="11">
    <location>
        <begin position="643"/>
        <end position="662"/>
    </location>
</feature>
<reference evidence="14 15" key="1">
    <citation type="submission" date="2020-01" db="EMBL/GenBank/DDBJ databases">
        <title>Genome sequence of Desulfovibrio aerotolerans DSM 16695(T).</title>
        <authorList>
            <person name="Karnachuk O."/>
            <person name="Avakyan M."/>
            <person name="Mardanov A."/>
            <person name="Kadnikov V."/>
            <person name="Ravin N."/>
        </authorList>
    </citation>
    <scope>NUCLEOTIDE SEQUENCE [LARGE SCALE GENOMIC DNA]</scope>
    <source>
        <strain evidence="14 15">DSM 16695</strain>
    </source>
</reference>
<dbReference type="EC" id="5.6.2.4" evidence="8"/>
<evidence type="ECO:0000256" key="3">
    <source>
        <dbReference type="ARBA" id="ARBA00022801"/>
    </source>
</evidence>
<dbReference type="GO" id="GO:0000725">
    <property type="term" value="P:recombinational repair"/>
    <property type="evidence" value="ECO:0007669"/>
    <property type="project" value="TreeGrafter"/>
</dbReference>
<dbReference type="Pfam" id="PF00580">
    <property type="entry name" value="UvrD-helicase"/>
    <property type="match status" value="1"/>
</dbReference>
<dbReference type="PANTHER" id="PTHR11070">
    <property type="entry name" value="UVRD / RECB / PCRA DNA HELICASE FAMILY MEMBER"/>
    <property type="match status" value="1"/>
</dbReference>
<feature type="binding site" evidence="10">
    <location>
        <begin position="26"/>
        <end position="33"/>
    </location>
    <ligand>
        <name>ATP</name>
        <dbReference type="ChEBI" id="CHEBI:30616"/>
    </ligand>
</feature>
<dbReference type="Pfam" id="PF13361">
    <property type="entry name" value="UvrD_C"/>
    <property type="match status" value="1"/>
</dbReference>
<comment type="caution">
    <text evidence="14">The sequence shown here is derived from an EMBL/GenBank/DDBJ whole genome shotgun (WGS) entry which is preliminary data.</text>
</comment>
<keyword evidence="5 10" id="KW-0067">ATP-binding</keyword>
<protein>
    <recommendedName>
        <fullName evidence="8">DNA 3'-5' helicase</fullName>
        <ecNumber evidence="8">5.6.2.4</ecNumber>
    </recommendedName>
</protein>
<dbReference type="InterPro" id="IPR013986">
    <property type="entry name" value="DExx_box_DNA_helicase_dom_sf"/>
</dbReference>
<dbReference type="Gene3D" id="3.40.50.300">
    <property type="entry name" value="P-loop containing nucleotide triphosphate hydrolases"/>
    <property type="match status" value="2"/>
</dbReference>
<keyword evidence="3 10" id="KW-0378">Hydrolase</keyword>
<dbReference type="GO" id="GO:0005829">
    <property type="term" value="C:cytosol"/>
    <property type="evidence" value="ECO:0007669"/>
    <property type="project" value="TreeGrafter"/>
</dbReference>
<dbReference type="Gene3D" id="1.10.10.160">
    <property type="match status" value="1"/>
</dbReference>
<dbReference type="GO" id="GO:0043138">
    <property type="term" value="F:3'-5' DNA helicase activity"/>
    <property type="evidence" value="ECO:0007669"/>
    <property type="project" value="UniProtKB-EC"/>
</dbReference>
<comment type="catalytic activity">
    <reaction evidence="9">
        <text>ATP + H2O = ADP + phosphate + H(+)</text>
        <dbReference type="Rhea" id="RHEA:13065"/>
        <dbReference type="ChEBI" id="CHEBI:15377"/>
        <dbReference type="ChEBI" id="CHEBI:15378"/>
        <dbReference type="ChEBI" id="CHEBI:30616"/>
        <dbReference type="ChEBI" id="CHEBI:43474"/>
        <dbReference type="ChEBI" id="CHEBI:456216"/>
        <dbReference type="EC" id="5.6.2.4"/>
    </reaction>
</comment>
<evidence type="ECO:0000256" key="4">
    <source>
        <dbReference type="ARBA" id="ARBA00022806"/>
    </source>
</evidence>
<evidence type="ECO:0000256" key="7">
    <source>
        <dbReference type="ARBA" id="ARBA00034617"/>
    </source>
</evidence>